<organism evidence="1">
    <name type="scientific">marine metagenome</name>
    <dbReference type="NCBI Taxonomy" id="408172"/>
    <lineage>
        <taxon>unclassified sequences</taxon>
        <taxon>metagenomes</taxon>
        <taxon>ecological metagenomes</taxon>
    </lineage>
</organism>
<gene>
    <name evidence="1" type="ORF">METZ01_LOCUS423719</name>
</gene>
<feature type="non-terminal residue" evidence="1">
    <location>
        <position position="1"/>
    </location>
</feature>
<reference evidence="1" key="1">
    <citation type="submission" date="2018-05" db="EMBL/GenBank/DDBJ databases">
        <authorList>
            <person name="Lanie J.A."/>
            <person name="Ng W.-L."/>
            <person name="Kazmierczak K.M."/>
            <person name="Andrzejewski T.M."/>
            <person name="Davidsen T.M."/>
            <person name="Wayne K.J."/>
            <person name="Tettelin H."/>
            <person name="Glass J.I."/>
            <person name="Rusch D."/>
            <person name="Podicherti R."/>
            <person name="Tsui H.-C.T."/>
            <person name="Winkler M.E."/>
        </authorList>
    </citation>
    <scope>NUCLEOTIDE SEQUENCE</scope>
</reference>
<protein>
    <submittedName>
        <fullName evidence="1">Uncharacterized protein</fullName>
    </submittedName>
</protein>
<accession>A0A382XJS9</accession>
<sequence length="56" mass="6512">NLVVDSQVDVEEKNGFTLIDMSQSEIRVRMFKWRRGEPESAIDTLVPYHSYAARRA</sequence>
<evidence type="ECO:0000313" key="1">
    <source>
        <dbReference type="EMBL" id="SVD70865.1"/>
    </source>
</evidence>
<dbReference type="EMBL" id="UINC01168041">
    <property type="protein sequence ID" value="SVD70865.1"/>
    <property type="molecule type" value="Genomic_DNA"/>
</dbReference>
<name>A0A382XJS9_9ZZZZ</name>
<dbReference type="AlphaFoldDB" id="A0A382XJS9"/>
<proteinExistence type="predicted"/>